<sequence>MHERFTNVYLSPQPYATFVVPNLGKSLFQGCLGGWQPCNKDVTTASQAEKTWHLTAGSVLDGRFAVHRGDVPIKTVRCVENKRGDGCDDLMAGRRSVNLMDRVPMVKPPAVQFVLERPETRGPEPEVELDMKGYIPSDTRRSQHTLCV</sequence>
<evidence type="ECO:0000313" key="2">
    <source>
        <dbReference type="Proteomes" id="UP000835052"/>
    </source>
</evidence>
<accession>A0A8S1HYX3</accession>
<name>A0A8S1HYX3_9PELO</name>
<gene>
    <name evidence="1" type="ORF">CAUJ_LOCUS15990</name>
</gene>
<protein>
    <submittedName>
        <fullName evidence="1">Uncharacterized protein</fullName>
    </submittedName>
</protein>
<keyword evidence="2" id="KW-1185">Reference proteome</keyword>
<organism evidence="1 2">
    <name type="scientific">Caenorhabditis auriculariae</name>
    <dbReference type="NCBI Taxonomy" id="2777116"/>
    <lineage>
        <taxon>Eukaryota</taxon>
        <taxon>Metazoa</taxon>
        <taxon>Ecdysozoa</taxon>
        <taxon>Nematoda</taxon>
        <taxon>Chromadorea</taxon>
        <taxon>Rhabditida</taxon>
        <taxon>Rhabditina</taxon>
        <taxon>Rhabditomorpha</taxon>
        <taxon>Rhabditoidea</taxon>
        <taxon>Rhabditidae</taxon>
        <taxon>Peloderinae</taxon>
        <taxon>Caenorhabditis</taxon>
    </lineage>
</organism>
<comment type="caution">
    <text evidence="1">The sequence shown here is derived from an EMBL/GenBank/DDBJ whole genome shotgun (WGS) entry which is preliminary data.</text>
</comment>
<dbReference type="AlphaFoldDB" id="A0A8S1HYX3"/>
<reference evidence="1" key="1">
    <citation type="submission" date="2020-10" db="EMBL/GenBank/DDBJ databases">
        <authorList>
            <person name="Kikuchi T."/>
        </authorList>
    </citation>
    <scope>NUCLEOTIDE SEQUENCE</scope>
    <source>
        <strain evidence="1">NKZ352</strain>
    </source>
</reference>
<dbReference type="EMBL" id="CAJGYM010000236">
    <property type="protein sequence ID" value="CAD6200091.1"/>
    <property type="molecule type" value="Genomic_DNA"/>
</dbReference>
<dbReference type="Proteomes" id="UP000835052">
    <property type="component" value="Unassembled WGS sequence"/>
</dbReference>
<proteinExistence type="predicted"/>
<evidence type="ECO:0000313" key="1">
    <source>
        <dbReference type="EMBL" id="CAD6200091.1"/>
    </source>
</evidence>